<reference evidence="6 7" key="1">
    <citation type="journal article" date="2019" name="Sci. Rep.">
        <title>A high-quality genome of Eragrostis curvula grass provides insights into Poaceae evolution and supports new strategies to enhance forage quality.</title>
        <authorList>
            <person name="Carballo J."/>
            <person name="Santos B.A.C.M."/>
            <person name="Zappacosta D."/>
            <person name="Garbus I."/>
            <person name="Selva J.P."/>
            <person name="Gallo C.A."/>
            <person name="Diaz A."/>
            <person name="Albertini E."/>
            <person name="Caccamo M."/>
            <person name="Echenique V."/>
        </authorList>
    </citation>
    <scope>NUCLEOTIDE SEQUENCE [LARGE SCALE GENOMIC DNA]</scope>
    <source>
        <strain evidence="7">cv. Victoria</strain>
        <tissue evidence="6">Leaf</tissue>
    </source>
</reference>
<keyword evidence="3" id="KW-0862">Zinc</keyword>
<gene>
    <name evidence="6" type="ORF">EJB05_50476</name>
</gene>
<evidence type="ECO:0000256" key="1">
    <source>
        <dbReference type="ARBA" id="ARBA00022723"/>
    </source>
</evidence>
<feature type="domain" description="ZF-HD dimerization-type" evidence="5">
    <location>
        <begin position="149"/>
        <end position="197"/>
    </location>
</feature>
<evidence type="ECO:0000256" key="2">
    <source>
        <dbReference type="ARBA" id="ARBA00022771"/>
    </source>
</evidence>
<dbReference type="PROSITE" id="PS51523">
    <property type="entry name" value="ZF_HD_DIMER"/>
    <property type="match status" value="1"/>
</dbReference>
<feature type="region of interest" description="Disordered" evidence="4">
    <location>
        <begin position="105"/>
        <end position="139"/>
    </location>
</feature>
<dbReference type="NCBIfam" id="TIGR01566">
    <property type="entry name" value="ZF_HD_prot_N"/>
    <property type="match status" value="1"/>
</dbReference>
<name>A0A5J9SY71_9POAL</name>
<evidence type="ECO:0000313" key="7">
    <source>
        <dbReference type="Proteomes" id="UP000324897"/>
    </source>
</evidence>
<feature type="region of interest" description="Disordered" evidence="4">
    <location>
        <begin position="207"/>
        <end position="317"/>
    </location>
</feature>
<evidence type="ECO:0000256" key="4">
    <source>
        <dbReference type="SAM" id="MobiDB-lite"/>
    </source>
</evidence>
<dbReference type="GO" id="GO:0008270">
    <property type="term" value="F:zinc ion binding"/>
    <property type="evidence" value="ECO:0007669"/>
    <property type="project" value="UniProtKB-KW"/>
</dbReference>
<comment type="caution">
    <text evidence="6">The sequence shown here is derived from an EMBL/GenBank/DDBJ whole genome shotgun (WGS) entry which is preliminary data.</text>
</comment>
<keyword evidence="7" id="KW-1185">Reference proteome</keyword>
<accession>A0A5J9SY71</accession>
<keyword evidence="1" id="KW-0479">Metal-binding</keyword>
<evidence type="ECO:0000313" key="6">
    <source>
        <dbReference type="EMBL" id="TVU03965.1"/>
    </source>
</evidence>
<keyword evidence="2" id="KW-0863">Zinc-finger</keyword>
<dbReference type="PANTHER" id="PTHR31948:SF167">
    <property type="entry name" value="ZINC-FINGER HOMEODOMAIN PROTEIN 6"/>
    <property type="match status" value="1"/>
</dbReference>
<dbReference type="Proteomes" id="UP000324897">
    <property type="component" value="Unassembled WGS sequence"/>
</dbReference>
<protein>
    <recommendedName>
        <fullName evidence="5">ZF-HD dimerization-type domain-containing protein</fullName>
    </recommendedName>
</protein>
<feature type="compositionally biased region" description="Low complexity" evidence="4">
    <location>
        <begin position="114"/>
        <end position="139"/>
    </location>
</feature>
<dbReference type="GO" id="GO:0005634">
    <property type="term" value="C:nucleus"/>
    <property type="evidence" value="ECO:0007669"/>
    <property type="project" value="TreeGrafter"/>
</dbReference>
<dbReference type="GO" id="GO:0050793">
    <property type="term" value="P:regulation of developmental process"/>
    <property type="evidence" value="ECO:0007669"/>
    <property type="project" value="TreeGrafter"/>
</dbReference>
<dbReference type="Pfam" id="PF04770">
    <property type="entry name" value="ZF-HD_dimer"/>
    <property type="match status" value="1"/>
</dbReference>
<dbReference type="GO" id="GO:0003700">
    <property type="term" value="F:DNA-binding transcription factor activity"/>
    <property type="evidence" value="ECO:0007669"/>
    <property type="project" value="TreeGrafter"/>
</dbReference>
<dbReference type="OrthoDB" id="682018at2759"/>
<dbReference type="PANTHER" id="PTHR31948">
    <property type="entry name" value="ZINC-FINGER HOMEODOMAIN PROTEIN 2"/>
    <property type="match status" value="1"/>
</dbReference>
<organism evidence="6 7">
    <name type="scientific">Eragrostis curvula</name>
    <name type="common">weeping love grass</name>
    <dbReference type="NCBI Taxonomy" id="38414"/>
    <lineage>
        <taxon>Eukaryota</taxon>
        <taxon>Viridiplantae</taxon>
        <taxon>Streptophyta</taxon>
        <taxon>Embryophyta</taxon>
        <taxon>Tracheophyta</taxon>
        <taxon>Spermatophyta</taxon>
        <taxon>Magnoliopsida</taxon>
        <taxon>Liliopsida</taxon>
        <taxon>Poales</taxon>
        <taxon>Poaceae</taxon>
        <taxon>PACMAD clade</taxon>
        <taxon>Chloridoideae</taxon>
        <taxon>Eragrostideae</taxon>
        <taxon>Eragrostidinae</taxon>
        <taxon>Eragrostis</taxon>
    </lineage>
</organism>
<dbReference type="EMBL" id="RWGY01000124">
    <property type="protein sequence ID" value="TVU03965.1"/>
    <property type="molecule type" value="Genomic_DNA"/>
</dbReference>
<evidence type="ECO:0000256" key="3">
    <source>
        <dbReference type="ARBA" id="ARBA00022833"/>
    </source>
</evidence>
<feature type="non-terminal residue" evidence="6">
    <location>
        <position position="1"/>
    </location>
</feature>
<feature type="compositionally biased region" description="Polar residues" evidence="4">
    <location>
        <begin position="288"/>
        <end position="301"/>
    </location>
</feature>
<evidence type="ECO:0000259" key="5">
    <source>
        <dbReference type="PROSITE" id="PS51523"/>
    </source>
</evidence>
<dbReference type="Gramene" id="TVU03965">
    <property type="protein sequence ID" value="TVU03965"/>
    <property type="gene ID" value="EJB05_50476"/>
</dbReference>
<proteinExistence type="predicted"/>
<sequence>MDDDDDEVKLQRLVQAAALSNLQIDGLVIEQRSNPNDARRAALGGRACGGRAAVRGGRLRGGRARARGGRAAVRRAAAARGGRAAGELRCAAARHALMEFRGQQKPVHEEMGTPPAAAVPSRAPPSAAAALSSSGNGAGAAAAAPEVRYHECLRNHAAALGGHVVDGCGEFMPGAGAGDDALKCAACGCHRSFHRKDDGQQQPRRQLLLPAPAPPPPVTPTGAPLLMPPPPPHPYAAGSHPHHYAPPAPLPSSGFVTSPRPGRAPGSHPRPRLCLLPDLLSGVPEQPSPASSPIKTQQRSDNWYPIQNDPLLSPPAG</sequence>
<dbReference type="AlphaFoldDB" id="A0A5J9SY71"/>
<dbReference type="GO" id="GO:0000976">
    <property type="term" value="F:transcription cis-regulatory region binding"/>
    <property type="evidence" value="ECO:0007669"/>
    <property type="project" value="TreeGrafter"/>
</dbReference>
<dbReference type="InterPro" id="IPR006456">
    <property type="entry name" value="ZF_HD_homeobox_Cys/His_dimer"/>
</dbReference>